<keyword evidence="2" id="KW-1185">Reference proteome</keyword>
<gene>
    <name evidence="1" type="ORF">OCH7691_00353</name>
</gene>
<dbReference type="AlphaFoldDB" id="A0A1Y5RIV1"/>
<protein>
    <submittedName>
        <fullName evidence="1">Uncharacterized protein</fullName>
    </submittedName>
</protein>
<evidence type="ECO:0000313" key="1">
    <source>
        <dbReference type="EMBL" id="SLN17470.1"/>
    </source>
</evidence>
<proteinExistence type="predicted"/>
<organism evidence="1 2">
    <name type="scientific">Oceanibacterium hippocampi</name>
    <dbReference type="NCBI Taxonomy" id="745714"/>
    <lineage>
        <taxon>Bacteria</taxon>
        <taxon>Pseudomonadati</taxon>
        <taxon>Pseudomonadota</taxon>
        <taxon>Alphaproteobacteria</taxon>
        <taxon>Sneathiellales</taxon>
        <taxon>Sneathiellaceae</taxon>
        <taxon>Oceanibacterium</taxon>
    </lineage>
</organism>
<name>A0A1Y5RIV1_9PROT</name>
<dbReference type="OrthoDB" id="8448172at2"/>
<dbReference type="EMBL" id="FWFR01000001">
    <property type="protein sequence ID" value="SLN17470.1"/>
    <property type="molecule type" value="Genomic_DNA"/>
</dbReference>
<evidence type="ECO:0000313" key="2">
    <source>
        <dbReference type="Proteomes" id="UP000193200"/>
    </source>
</evidence>
<reference evidence="1 2" key="1">
    <citation type="submission" date="2017-03" db="EMBL/GenBank/DDBJ databases">
        <authorList>
            <person name="Afonso C.L."/>
            <person name="Miller P.J."/>
            <person name="Scott M.A."/>
            <person name="Spackman E."/>
            <person name="Goraichik I."/>
            <person name="Dimitrov K.M."/>
            <person name="Suarez D.L."/>
            <person name="Swayne D.E."/>
        </authorList>
    </citation>
    <scope>NUCLEOTIDE SEQUENCE [LARGE SCALE GENOMIC DNA]</scope>
    <source>
        <strain evidence="1 2">CECT 7691</strain>
    </source>
</reference>
<dbReference type="Proteomes" id="UP000193200">
    <property type="component" value="Unassembled WGS sequence"/>
</dbReference>
<accession>A0A1Y5RIV1</accession>
<sequence length="198" mass="21512">MRFDDDFDEEELPDPAEYPTLVAVARFTRLIPAVPWFAAVGETIGLQDRQEAESYCSALGFPGADVALVPDWHEAENVARNPDWNDSWWEQEEQLRVGLIADACEFLPEHELMTALTHVTSVASDHVHGAAAIAAQHGGIGDEALVRAAAGAATQACYQAALVLAAGADDEHCFAIKYRLFEAGRWPLGIIGSTFSLF</sequence>
<dbReference type="RefSeq" id="WP_085881701.1">
    <property type="nucleotide sequence ID" value="NZ_FWFR01000001.1"/>
</dbReference>
<dbReference type="InParanoid" id="A0A1Y5RIV1"/>